<sequence length="155" mass="17529">MIHSMVRLEHIKLVEENDGLDLEKQKLAEEASYAKDLKREISKARIRMIEPFIKDPVWLDYLGRHLLDHYGQPESSINFSSTNREVGYRLCGMVSSDEAIEIAKLIALKKGCNIPYGDATAAIKVAKRPKNERKLIVIARASSDPIIMALLGKLR</sequence>
<protein>
    <submittedName>
        <fullName evidence="1">Uncharacterized protein</fullName>
    </submittedName>
</protein>
<dbReference type="Proteomes" id="UP001420932">
    <property type="component" value="Unassembled WGS sequence"/>
</dbReference>
<dbReference type="AlphaFoldDB" id="A0AAP0KZ47"/>
<dbReference type="EMBL" id="JBBNAF010000003">
    <property type="protein sequence ID" value="KAK9160653.1"/>
    <property type="molecule type" value="Genomic_DNA"/>
</dbReference>
<reference evidence="1 2" key="1">
    <citation type="submission" date="2024-01" db="EMBL/GenBank/DDBJ databases">
        <title>Genome assemblies of Stephania.</title>
        <authorList>
            <person name="Yang L."/>
        </authorList>
    </citation>
    <scope>NUCLEOTIDE SEQUENCE [LARGE SCALE GENOMIC DNA]</scope>
    <source>
        <strain evidence="1">YNDBR</strain>
        <tissue evidence="1">Leaf</tissue>
    </source>
</reference>
<accession>A0AAP0KZ47</accession>
<evidence type="ECO:0000313" key="1">
    <source>
        <dbReference type="EMBL" id="KAK9160653.1"/>
    </source>
</evidence>
<gene>
    <name evidence="1" type="ORF">Syun_006994</name>
</gene>
<name>A0AAP0KZ47_9MAGN</name>
<proteinExistence type="predicted"/>
<comment type="caution">
    <text evidence="1">The sequence shown here is derived from an EMBL/GenBank/DDBJ whole genome shotgun (WGS) entry which is preliminary data.</text>
</comment>
<evidence type="ECO:0000313" key="2">
    <source>
        <dbReference type="Proteomes" id="UP001420932"/>
    </source>
</evidence>
<organism evidence="1 2">
    <name type="scientific">Stephania yunnanensis</name>
    <dbReference type="NCBI Taxonomy" id="152371"/>
    <lineage>
        <taxon>Eukaryota</taxon>
        <taxon>Viridiplantae</taxon>
        <taxon>Streptophyta</taxon>
        <taxon>Embryophyta</taxon>
        <taxon>Tracheophyta</taxon>
        <taxon>Spermatophyta</taxon>
        <taxon>Magnoliopsida</taxon>
        <taxon>Ranunculales</taxon>
        <taxon>Menispermaceae</taxon>
        <taxon>Menispermoideae</taxon>
        <taxon>Cissampelideae</taxon>
        <taxon>Stephania</taxon>
    </lineage>
</organism>
<keyword evidence="2" id="KW-1185">Reference proteome</keyword>